<evidence type="ECO:0000313" key="3">
    <source>
        <dbReference type="Proteomes" id="UP001642540"/>
    </source>
</evidence>
<accession>A0ABP1PKL7</accession>
<reference evidence="2 3" key="1">
    <citation type="submission" date="2024-08" db="EMBL/GenBank/DDBJ databases">
        <authorList>
            <person name="Cucini C."/>
            <person name="Frati F."/>
        </authorList>
    </citation>
    <scope>NUCLEOTIDE SEQUENCE [LARGE SCALE GENOMIC DNA]</scope>
</reference>
<dbReference type="EMBL" id="CAXLJM020000002">
    <property type="protein sequence ID" value="CAL8068755.1"/>
    <property type="molecule type" value="Genomic_DNA"/>
</dbReference>
<proteinExistence type="predicted"/>
<feature type="region of interest" description="Disordered" evidence="1">
    <location>
        <begin position="75"/>
        <end position="166"/>
    </location>
</feature>
<keyword evidence="3" id="KW-1185">Reference proteome</keyword>
<name>A0ABP1PKL7_9HEXA</name>
<sequence length="190" mass="21029">MPPPPSTDSTKKNPFFVSTRPVSITPLNQKFNWQSSPCFSTTISTREIFIYQRTICFLTITNAKGKFNLYYSQKAKPASPLPPQSTTFDSTRPVSITPPNQNLTGRATHAFSTPSPQGKYSATKEPSASLLPPPQRENSTATTRQNIKSVFPVPPPPPQKKNATSPAIQQKFSYFITTSIYHCGRTSSKE</sequence>
<protein>
    <submittedName>
        <fullName evidence="2">Uncharacterized protein</fullName>
    </submittedName>
</protein>
<feature type="compositionally biased region" description="Polar residues" evidence="1">
    <location>
        <begin position="84"/>
        <end position="126"/>
    </location>
</feature>
<dbReference type="Proteomes" id="UP001642540">
    <property type="component" value="Unassembled WGS sequence"/>
</dbReference>
<organism evidence="2 3">
    <name type="scientific">Orchesella dallaii</name>
    <dbReference type="NCBI Taxonomy" id="48710"/>
    <lineage>
        <taxon>Eukaryota</taxon>
        <taxon>Metazoa</taxon>
        <taxon>Ecdysozoa</taxon>
        <taxon>Arthropoda</taxon>
        <taxon>Hexapoda</taxon>
        <taxon>Collembola</taxon>
        <taxon>Entomobryomorpha</taxon>
        <taxon>Entomobryoidea</taxon>
        <taxon>Orchesellidae</taxon>
        <taxon>Orchesellinae</taxon>
        <taxon>Orchesella</taxon>
    </lineage>
</organism>
<comment type="caution">
    <text evidence="2">The sequence shown here is derived from an EMBL/GenBank/DDBJ whole genome shotgun (WGS) entry which is preliminary data.</text>
</comment>
<evidence type="ECO:0000313" key="2">
    <source>
        <dbReference type="EMBL" id="CAL8068755.1"/>
    </source>
</evidence>
<feature type="compositionally biased region" description="Polar residues" evidence="1">
    <location>
        <begin position="136"/>
        <end position="148"/>
    </location>
</feature>
<gene>
    <name evidence="2" type="ORF">ODALV1_LOCUS446</name>
</gene>
<evidence type="ECO:0000256" key="1">
    <source>
        <dbReference type="SAM" id="MobiDB-lite"/>
    </source>
</evidence>